<protein>
    <submittedName>
        <fullName evidence="2">Uncharacterized protein</fullName>
    </submittedName>
</protein>
<evidence type="ECO:0000313" key="2">
    <source>
        <dbReference type="EMBL" id="KAL3320675.1"/>
    </source>
</evidence>
<comment type="caution">
    <text evidence="2">The sequence shown here is derived from an EMBL/GenBank/DDBJ whole genome shotgun (WGS) entry which is preliminary data.</text>
</comment>
<gene>
    <name evidence="2" type="ORF">Ciccas_000647</name>
</gene>
<feature type="region of interest" description="Disordered" evidence="1">
    <location>
        <begin position="21"/>
        <end position="45"/>
    </location>
</feature>
<organism evidence="2 3">
    <name type="scientific">Cichlidogyrus casuarinus</name>
    <dbReference type="NCBI Taxonomy" id="1844966"/>
    <lineage>
        <taxon>Eukaryota</taxon>
        <taxon>Metazoa</taxon>
        <taxon>Spiralia</taxon>
        <taxon>Lophotrochozoa</taxon>
        <taxon>Platyhelminthes</taxon>
        <taxon>Monogenea</taxon>
        <taxon>Monopisthocotylea</taxon>
        <taxon>Dactylogyridea</taxon>
        <taxon>Ancyrocephalidae</taxon>
        <taxon>Cichlidogyrus</taxon>
    </lineage>
</organism>
<dbReference type="AlphaFoldDB" id="A0ABD2QML1"/>
<evidence type="ECO:0000313" key="3">
    <source>
        <dbReference type="Proteomes" id="UP001626550"/>
    </source>
</evidence>
<proteinExistence type="predicted"/>
<reference evidence="2 3" key="1">
    <citation type="submission" date="2024-11" db="EMBL/GenBank/DDBJ databases">
        <title>Adaptive evolution of stress response genes in parasites aligns with host niche diversity.</title>
        <authorList>
            <person name="Hahn C."/>
            <person name="Resl P."/>
        </authorList>
    </citation>
    <scope>NUCLEOTIDE SEQUENCE [LARGE SCALE GENOMIC DNA]</scope>
    <source>
        <strain evidence="2">EGGRZ-B1_66</strain>
        <tissue evidence="2">Body</tissue>
    </source>
</reference>
<accession>A0ABD2QML1</accession>
<sequence>MPVVSVSNALKQLNLNRRRTNQVNGSTEVTPRSSMSDLSAPKCNGDTKLMTVKEVSVSKKKRRKGKQK</sequence>
<keyword evidence="3" id="KW-1185">Reference proteome</keyword>
<dbReference type="Proteomes" id="UP001626550">
    <property type="component" value="Unassembled WGS sequence"/>
</dbReference>
<evidence type="ECO:0000256" key="1">
    <source>
        <dbReference type="SAM" id="MobiDB-lite"/>
    </source>
</evidence>
<dbReference type="EMBL" id="JBJKFK010000037">
    <property type="protein sequence ID" value="KAL3320675.1"/>
    <property type="molecule type" value="Genomic_DNA"/>
</dbReference>
<name>A0ABD2QML1_9PLAT</name>
<feature type="compositionally biased region" description="Polar residues" evidence="1">
    <location>
        <begin position="21"/>
        <end position="37"/>
    </location>
</feature>